<protein>
    <submittedName>
        <fullName evidence="7">ABC transporter ATP-binding protein</fullName>
    </submittedName>
</protein>
<dbReference type="PROSITE" id="PS50893">
    <property type="entry name" value="ABC_TRANSPORTER_2"/>
    <property type="match status" value="1"/>
</dbReference>
<dbReference type="FunFam" id="3.40.50.300:FF:000134">
    <property type="entry name" value="Iron-enterobactin ABC transporter ATP-binding protein"/>
    <property type="match status" value="1"/>
</dbReference>
<evidence type="ECO:0000256" key="5">
    <source>
        <dbReference type="ARBA" id="ARBA00037066"/>
    </source>
</evidence>
<proteinExistence type="predicted"/>
<evidence type="ECO:0000256" key="3">
    <source>
        <dbReference type="ARBA" id="ARBA00022840"/>
    </source>
</evidence>
<dbReference type="CDD" id="cd03214">
    <property type="entry name" value="ABC_Iron-Siderophores_B12_Hemin"/>
    <property type="match status" value="1"/>
</dbReference>
<keyword evidence="1" id="KW-0813">Transport</keyword>
<evidence type="ECO:0000256" key="2">
    <source>
        <dbReference type="ARBA" id="ARBA00022741"/>
    </source>
</evidence>
<organism evidence="7 8">
    <name type="scientific">Oceanidesulfovibrio marinus</name>
    <dbReference type="NCBI Taxonomy" id="370038"/>
    <lineage>
        <taxon>Bacteria</taxon>
        <taxon>Pseudomonadati</taxon>
        <taxon>Thermodesulfobacteriota</taxon>
        <taxon>Desulfovibrionia</taxon>
        <taxon>Desulfovibrionales</taxon>
        <taxon>Desulfovibrionaceae</taxon>
        <taxon>Oceanidesulfovibrio</taxon>
    </lineage>
</organism>
<dbReference type="InterPro" id="IPR027417">
    <property type="entry name" value="P-loop_NTPase"/>
</dbReference>
<dbReference type="EMBL" id="QMIF01000001">
    <property type="protein sequence ID" value="TVM36881.1"/>
    <property type="molecule type" value="Genomic_DNA"/>
</dbReference>
<comment type="caution">
    <text evidence="7">The sequence shown here is derived from an EMBL/GenBank/DDBJ whole genome shotgun (WGS) entry which is preliminary data.</text>
</comment>
<comment type="function">
    <text evidence="5">Part of the ABC transporter complex HmuTUV involved in hemin import. Responsible for energy coupling to the transport system.</text>
</comment>
<dbReference type="GO" id="GO:0016887">
    <property type="term" value="F:ATP hydrolysis activity"/>
    <property type="evidence" value="ECO:0007669"/>
    <property type="project" value="InterPro"/>
</dbReference>
<dbReference type="AlphaFoldDB" id="A0A6P1ZLQ7"/>
<dbReference type="Proteomes" id="UP000434052">
    <property type="component" value="Unassembled WGS sequence"/>
</dbReference>
<feature type="domain" description="ABC transporter" evidence="6">
    <location>
        <begin position="2"/>
        <end position="240"/>
    </location>
</feature>
<evidence type="ECO:0000313" key="8">
    <source>
        <dbReference type="Proteomes" id="UP000434052"/>
    </source>
</evidence>
<dbReference type="GO" id="GO:0005524">
    <property type="term" value="F:ATP binding"/>
    <property type="evidence" value="ECO:0007669"/>
    <property type="project" value="UniProtKB-KW"/>
</dbReference>
<keyword evidence="2" id="KW-0547">Nucleotide-binding</keyword>
<accession>A0A6P1ZLQ7</accession>
<dbReference type="PANTHER" id="PTHR42794:SF1">
    <property type="entry name" value="HEMIN IMPORT ATP-BINDING PROTEIN HMUV"/>
    <property type="match status" value="1"/>
</dbReference>
<dbReference type="PANTHER" id="PTHR42794">
    <property type="entry name" value="HEMIN IMPORT ATP-BINDING PROTEIN HMUV"/>
    <property type="match status" value="1"/>
</dbReference>
<dbReference type="SMART" id="SM00382">
    <property type="entry name" value="AAA"/>
    <property type="match status" value="1"/>
</dbReference>
<evidence type="ECO:0000259" key="6">
    <source>
        <dbReference type="PROSITE" id="PS50893"/>
    </source>
</evidence>
<sequence length="261" mass="28065">MIRVEKLHCGYGRRAVLSGIDLEVGRGEMVGLLGPNGSGKTTLLLALSGVLAPESGRVLLDGDDVHAMPAKERARRIAAVPQHIEPSHDLTVREFVLMGRYPHLSFLARYGENDHAAAETAMRETGTMHLADRSAGGLSGGELQRTAIARAFAQCPQEDAVLLLDEAASGLDVAHKLHIHDLLRARHRAGATVVSAIHDLNLAALYCSRLVFLKEGRIVLDGPTAEVFTETHLTEIYGAKLTVFPHPVTGAPQCCLVPKND</sequence>
<dbReference type="InterPro" id="IPR003593">
    <property type="entry name" value="AAA+_ATPase"/>
</dbReference>
<keyword evidence="3 7" id="KW-0067">ATP-binding</keyword>
<gene>
    <name evidence="7" type="ORF">DQK91_02170</name>
</gene>
<reference evidence="7 8" key="1">
    <citation type="submission" date="2018-06" db="EMBL/GenBank/DDBJ databases">
        <title>Complete genome of Desulfovibrio marinus P48SEP.</title>
        <authorList>
            <person name="Crispim J.S."/>
            <person name="Vidigal P.M.P."/>
            <person name="Silva L.C.F."/>
            <person name="Araujo L.C."/>
            <person name="Laguardia C.N."/>
            <person name="Dias R.S."/>
            <person name="Sousa M.P."/>
            <person name="Paula S.O."/>
            <person name="Silva C."/>
        </authorList>
    </citation>
    <scope>NUCLEOTIDE SEQUENCE [LARGE SCALE GENOMIC DNA]</scope>
    <source>
        <strain evidence="7 8">P48SEP</strain>
    </source>
</reference>
<dbReference type="Pfam" id="PF00005">
    <property type="entry name" value="ABC_tran"/>
    <property type="match status" value="1"/>
</dbReference>
<dbReference type="OrthoDB" id="9809450at2"/>
<keyword evidence="4" id="KW-1278">Translocase</keyword>
<evidence type="ECO:0000256" key="4">
    <source>
        <dbReference type="ARBA" id="ARBA00022967"/>
    </source>
</evidence>
<dbReference type="SUPFAM" id="SSF52540">
    <property type="entry name" value="P-loop containing nucleoside triphosphate hydrolases"/>
    <property type="match status" value="1"/>
</dbReference>
<evidence type="ECO:0000313" key="7">
    <source>
        <dbReference type="EMBL" id="TVM36881.1"/>
    </source>
</evidence>
<dbReference type="Gene3D" id="3.40.50.300">
    <property type="entry name" value="P-loop containing nucleotide triphosphate hydrolases"/>
    <property type="match status" value="1"/>
</dbReference>
<dbReference type="InterPro" id="IPR003439">
    <property type="entry name" value="ABC_transporter-like_ATP-bd"/>
</dbReference>
<name>A0A6P1ZLQ7_9BACT</name>
<evidence type="ECO:0000256" key="1">
    <source>
        <dbReference type="ARBA" id="ARBA00022448"/>
    </source>
</evidence>